<evidence type="ECO:0000256" key="2">
    <source>
        <dbReference type="ARBA" id="ARBA00007520"/>
    </source>
</evidence>
<dbReference type="GO" id="GO:0005886">
    <property type="term" value="C:plasma membrane"/>
    <property type="evidence" value="ECO:0007669"/>
    <property type="project" value="TreeGrafter"/>
</dbReference>
<comment type="caution">
    <text evidence="10">The sequence shown here is derived from an EMBL/GenBank/DDBJ whole genome shotgun (WGS) entry which is preliminary data.</text>
</comment>
<feature type="transmembrane region" description="Helical" evidence="8">
    <location>
        <begin position="707"/>
        <end position="727"/>
    </location>
</feature>
<feature type="domain" description="Major facilitator superfamily (MFS) profile" evidence="9">
    <location>
        <begin position="232"/>
        <end position="730"/>
    </location>
</feature>
<keyword evidence="5 8" id="KW-1133">Transmembrane helix</keyword>
<proteinExistence type="inferred from homology"/>
<dbReference type="GO" id="GO:0022857">
    <property type="term" value="F:transmembrane transporter activity"/>
    <property type="evidence" value="ECO:0007669"/>
    <property type="project" value="InterPro"/>
</dbReference>
<feature type="region of interest" description="Disordered" evidence="7">
    <location>
        <begin position="173"/>
        <end position="202"/>
    </location>
</feature>
<feature type="transmembrane region" description="Helical" evidence="8">
    <location>
        <begin position="564"/>
        <end position="584"/>
    </location>
</feature>
<comment type="similarity">
    <text evidence="2">Belongs to the major facilitator superfamily. TCR/Tet family.</text>
</comment>
<feature type="transmembrane region" description="Helical" evidence="8">
    <location>
        <begin position="354"/>
        <end position="377"/>
    </location>
</feature>
<evidence type="ECO:0000256" key="6">
    <source>
        <dbReference type="ARBA" id="ARBA00023136"/>
    </source>
</evidence>
<evidence type="ECO:0000256" key="5">
    <source>
        <dbReference type="ARBA" id="ARBA00022989"/>
    </source>
</evidence>
<feature type="transmembrane region" description="Helical" evidence="8">
    <location>
        <begin position="431"/>
        <end position="453"/>
    </location>
</feature>
<keyword evidence="3" id="KW-0813">Transport</keyword>
<evidence type="ECO:0000313" key="11">
    <source>
        <dbReference type="Proteomes" id="UP000286045"/>
    </source>
</evidence>
<evidence type="ECO:0000256" key="8">
    <source>
        <dbReference type="SAM" id="Phobius"/>
    </source>
</evidence>
<sequence length="759" mass="82477">MTTAGQYGSGYTAVPPTVAERGDPNLDAPDDKRYASYQDTTGWGYQHSHEAGTSTHSTDQSVEGQWLYQGADGSYSSAYPAGHQNYGEHAAYDQATAIPNPPTAWNYQYYQNQTNGVAVPQAAYYPQLGWAYYGNGTQYWAHGVGQSMNEIPPGSDASQHMKQQQIQSTIGVYGQDGNGGNPADNSGDLPTTSPTKPSAHTDEWQHRNALIDPIISESHPRQNLTTWKWRLMLVACNILSLVGGYDLSNAANIQGPIYQTFGEIHLLPWVALSYSLCNVVTTPLARKLFKFYDIKVLTLGGMVLIIAGTALAGAASTFELVIIGRAIMAFGASVVYQGILSFTVIFSYPREISLVHASIGASFSFGILTGPVIGAGFAQDANATWRWSFYFGLPILVIAFLLCIFALPSYSASTEKSVSTHFKEIDWIGHFLHSGTFISLGLATVFSGSAWPWGSIPQLAIWVIFVTVAVAYIVQQTFSIGVKPERRIIPVYLLNKRIVFLTFLCTLGASITYGIALDYTPLYYIFTREIQPLEAGARLLCLTALFIAAIFVSHGLLPYVRYYMPFFLVGGVLLLAGGIAHSTVTSHTPLAAVMAISAILGAGVGVLWSLAIPVCSSVLETQEERLDQATLHSIAQLGGMAVALSISASIYWNIGMKLVKDAAGFTGFKDIEILALLSGAESTALESFSSDVKMLVLDAIVETISRLYYIVIGGAAICFIAAVFLKVEPLQFRQWIRRKDAEDGTKESDKEKRAVYELR</sequence>
<evidence type="ECO:0000256" key="4">
    <source>
        <dbReference type="ARBA" id="ARBA00022692"/>
    </source>
</evidence>
<protein>
    <recommendedName>
        <fullName evidence="9">Major facilitator superfamily (MFS) profile domain-containing protein</fullName>
    </recommendedName>
</protein>
<feature type="transmembrane region" description="Helical" evidence="8">
    <location>
        <begin position="536"/>
        <end position="557"/>
    </location>
</feature>
<feature type="transmembrane region" description="Helical" evidence="8">
    <location>
        <begin position="590"/>
        <end position="619"/>
    </location>
</feature>
<feature type="compositionally biased region" description="Polar residues" evidence="7">
    <location>
        <begin position="188"/>
        <end position="198"/>
    </location>
</feature>
<dbReference type="Pfam" id="PF07690">
    <property type="entry name" value="MFS_1"/>
    <property type="match status" value="1"/>
</dbReference>
<dbReference type="PANTHER" id="PTHR23501">
    <property type="entry name" value="MAJOR FACILITATOR SUPERFAMILY"/>
    <property type="match status" value="1"/>
</dbReference>
<feature type="transmembrane region" description="Helical" evidence="8">
    <location>
        <begin position="459"/>
        <end position="478"/>
    </location>
</feature>
<feature type="transmembrane region" description="Helical" evidence="8">
    <location>
        <begin position="389"/>
        <end position="410"/>
    </location>
</feature>
<feature type="compositionally biased region" description="Basic and acidic residues" evidence="7">
    <location>
        <begin position="20"/>
        <end position="34"/>
    </location>
</feature>
<dbReference type="AlphaFoldDB" id="A0A439D626"/>
<evidence type="ECO:0000313" key="10">
    <source>
        <dbReference type="EMBL" id="RWA09840.1"/>
    </source>
</evidence>
<dbReference type="PANTHER" id="PTHR23501:SF12">
    <property type="entry name" value="MAJOR FACILITATOR SUPERFAMILY (MFS) PROFILE DOMAIN-CONTAINING PROTEIN-RELATED"/>
    <property type="match status" value="1"/>
</dbReference>
<dbReference type="InterPro" id="IPR020846">
    <property type="entry name" value="MFS_dom"/>
</dbReference>
<keyword evidence="6 8" id="KW-0472">Membrane</keyword>
<feature type="transmembrane region" description="Helical" evidence="8">
    <location>
        <begin position="322"/>
        <end position="347"/>
    </location>
</feature>
<dbReference type="EMBL" id="RYZI01000138">
    <property type="protein sequence ID" value="RWA09840.1"/>
    <property type="molecule type" value="Genomic_DNA"/>
</dbReference>
<dbReference type="PROSITE" id="PS50850">
    <property type="entry name" value="MFS"/>
    <property type="match status" value="1"/>
</dbReference>
<feature type="transmembrane region" description="Helical" evidence="8">
    <location>
        <begin position="631"/>
        <end position="652"/>
    </location>
</feature>
<name>A0A439D626_9PEZI</name>
<feature type="region of interest" description="Disordered" evidence="7">
    <location>
        <begin position="1"/>
        <end position="37"/>
    </location>
</feature>
<dbReference type="Proteomes" id="UP000286045">
    <property type="component" value="Unassembled WGS sequence"/>
</dbReference>
<dbReference type="InterPro" id="IPR011701">
    <property type="entry name" value="MFS"/>
</dbReference>
<keyword evidence="4 8" id="KW-0812">Transmembrane</keyword>
<feature type="transmembrane region" description="Helical" evidence="8">
    <location>
        <begin position="498"/>
        <end position="516"/>
    </location>
</feature>
<reference evidence="10 11" key="1">
    <citation type="submission" date="2018-12" db="EMBL/GenBank/DDBJ databases">
        <title>Draft genome sequence of Xylaria grammica IHI A82.</title>
        <authorList>
            <person name="Buettner E."/>
            <person name="Kellner H."/>
        </authorList>
    </citation>
    <scope>NUCLEOTIDE SEQUENCE [LARGE SCALE GENOMIC DNA]</scope>
    <source>
        <strain evidence="10 11">IHI A82</strain>
    </source>
</reference>
<comment type="subcellular location">
    <subcellularLocation>
        <location evidence="1">Membrane</location>
        <topology evidence="1">Multi-pass membrane protein</topology>
    </subcellularLocation>
</comment>
<evidence type="ECO:0000259" key="9">
    <source>
        <dbReference type="PROSITE" id="PS50850"/>
    </source>
</evidence>
<evidence type="ECO:0000256" key="3">
    <source>
        <dbReference type="ARBA" id="ARBA00022448"/>
    </source>
</evidence>
<gene>
    <name evidence="10" type="ORF">EKO27_g5266</name>
</gene>
<evidence type="ECO:0000256" key="1">
    <source>
        <dbReference type="ARBA" id="ARBA00004141"/>
    </source>
</evidence>
<feature type="transmembrane region" description="Helical" evidence="8">
    <location>
        <begin position="296"/>
        <end position="316"/>
    </location>
</feature>
<organism evidence="10 11">
    <name type="scientific">Xylaria grammica</name>
    <dbReference type="NCBI Taxonomy" id="363999"/>
    <lineage>
        <taxon>Eukaryota</taxon>
        <taxon>Fungi</taxon>
        <taxon>Dikarya</taxon>
        <taxon>Ascomycota</taxon>
        <taxon>Pezizomycotina</taxon>
        <taxon>Sordariomycetes</taxon>
        <taxon>Xylariomycetidae</taxon>
        <taxon>Xylariales</taxon>
        <taxon>Xylariaceae</taxon>
        <taxon>Xylaria</taxon>
    </lineage>
</organism>
<keyword evidence="11" id="KW-1185">Reference proteome</keyword>
<dbReference type="SUPFAM" id="SSF103473">
    <property type="entry name" value="MFS general substrate transporter"/>
    <property type="match status" value="1"/>
</dbReference>
<dbReference type="InterPro" id="IPR036259">
    <property type="entry name" value="MFS_trans_sf"/>
</dbReference>
<evidence type="ECO:0000256" key="7">
    <source>
        <dbReference type="SAM" id="MobiDB-lite"/>
    </source>
</evidence>
<dbReference type="Gene3D" id="1.20.1250.20">
    <property type="entry name" value="MFS general substrate transporter like domains"/>
    <property type="match status" value="1"/>
</dbReference>
<accession>A0A439D626</accession>